<comment type="subcellular location">
    <subcellularLocation>
        <location evidence="2">Cytoplasm</location>
    </subcellularLocation>
    <subcellularLocation>
        <location evidence="1">Nucleus</location>
    </subcellularLocation>
</comment>
<dbReference type="Gene3D" id="1.25.10.10">
    <property type="entry name" value="Leucine-rich Repeat Variant"/>
    <property type="match status" value="1"/>
</dbReference>
<dbReference type="InterPro" id="IPR057672">
    <property type="entry name" value="TPR_IPO4/5"/>
</dbReference>
<evidence type="ECO:0000256" key="4">
    <source>
        <dbReference type="ARBA" id="ARBA00022490"/>
    </source>
</evidence>
<evidence type="ECO:0000256" key="8">
    <source>
        <dbReference type="SAM" id="MobiDB-lite"/>
    </source>
</evidence>
<dbReference type="InterPro" id="IPR001494">
    <property type="entry name" value="Importin-beta_N"/>
</dbReference>
<dbReference type="SUPFAM" id="SSF48371">
    <property type="entry name" value="ARM repeat"/>
    <property type="match status" value="2"/>
</dbReference>
<gene>
    <name evidence="10" type="ORF">M0813_01715</name>
</gene>
<name>A0ABQ8YX34_9EUKA</name>
<dbReference type="Pfam" id="PF03810">
    <property type="entry name" value="IBN_N"/>
    <property type="match status" value="1"/>
</dbReference>
<keyword evidence="11" id="KW-1185">Reference proteome</keyword>
<keyword evidence="5" id="KW-0677">Repeat</keyword>
<evidence type="ECO:0000256" key="1">
    <source>
        <dbReference type="ARBA" id="ARBA00004123"/>
    </source>
</evidence>
<proteinExistence type="predicted"/>
<evidence type="ECO:0000313" key="10">
    <source>
        <dbReference type="EMBL" id="KAJ6249116.1"/>
    </source>
</evidence>
<evidence type="ECO:0000256" key="7">
    <source>
        <dbReference type="ARBA" id="ARBA00023242"/>
    </source>
</evidence>
<dbReference type="PANTHER" id="PTHR10527">
    <property type="entry name" value="IMPORTIN BETA"/>
    <property type="match status" value="1"/>
</dbReference>
<accession>A0ABQ8YX34</accession>
<comment type="caution">
    <text evidence="10">The sequence shown here is derived from an EMBL/GenBank/DDBJ whole genome shotgun (WGS) entry which is preliminary data.</text>
</comment>
<sequence length="1135" mass="131138">MDVDNLSNILGNLLVPNEGLIRESEESLSELCTSPDIIPALLEVIGSSINDQIRLLATIVLRQQLETHWNEFKEQDRNELIQRLFILLENENINLLKDNLAYSISKIPVFDVNSPIIKTSLEYIESRSVSKNHQSRISTYYLLNSLIETSGDILAIESGEFICTVLINSLKDESNSIKLKSILSCGQFAGNILNENLINNFEPIFPLILEYLQICLEKDYNDELISSLEVLDYLTECPVRLIEKHLNDVLKFILEITESNSIDLEIRLRSLSFLIGVISKQRTFIPNDYIKPILKSSFQLALDLIKAEQGNNSSENSNSNLENYDEEIGGINLEGLTEEEVLLLKAPYQLINIISNNFDPNLVFEVSFEMIQIYNKIGNEQHKEVAVYSLSTIVDGCYEQMKSEIEMIMKMVIFAIESTDFRLQKVGYSCLSKFCITLQPEISELIEVLIPLFLTGMDHSNDIIKYKASCGLENFIENINGDLSDYMETIFNKVIDNLTNNEKEISIINQQRMLSIITSITASADKESFAPFYNRIMELLSKVLMITDQSMLQLRIKATECIAVSILVVGKKTFLLYFEDFFQNCLDGLELGNSELNEFIFLSFRNMAKVFKRDFSPYVPIVMEKLNSCFTSINSMFIFQPLKKQLKNLKNKQLKQNNNSNSNENDNNDDDDEEDEKIVYKRVIKPDLLNEKSSACLTLGYLAKYCVNSFIEYFEESTIFLFDLIKNFKSDLRKAGLSTLFNFLYHLNERYPMEKENWETGFPSENIIPKIVKNFIQESMDIYFYLIKNEKKKSSIAKICKNIIKMINIFGPNSIEFCIDELMEFIIEILNEKTLCQKMEKEQDIYLLSNEELSNNNFHHDFILIDPVVDLIMEICKVLEKSFNPYLKQSILSLLRFNEKNRSLDDQLMAMGGIAMIIKYTGNLASPFFSDLLPLVFSNLQFDNNNSNIFISDSENTLKRNTLFLLGTIFENIPQNFQFENEIENSILLILQILDSSYSEVTKDNALSALSKIIVSVDINKLPPFEKLLPKFLQELPIKLDYEESKPVLNCLYHLFENSFPQMKIYTDRVFEILLSMIVQENDVYTQEDILLEIFEKIVLLFKQLSKKFPKKSKSIINEMPNEYQLMLKEIMSQY</sequence>
<evidence type="ECO:0000256" key="3">
    <source>
        <dbReference type="ARBA" id="ARBA00022448"/>
    </source>
</evidence>
<evidence type="ECO:0000259" key="9">
    <source>
        <dbReference type="PROSITE" id="PS50166"/>
    </source>
</evidence>
<dbReference type="PROSITE" id="PS50166">
    <property type="entry name" value="IMPORTIN_B_NT"/>
    <property type="match status" value="1"/>
</dbReference>
<dbReference type="InterPro" id="IPR040122">
    <property type="entry name" value="Importin_beta"/>
</dbReference>
<dbReference type="Pfam" id="PF25780">
    <property type="entry name" value="TPR_IPO5"/>
    <property type="match status" value="1"/>
</dbReference>
<dbReference type="InterPro" id="IPR011989">
    <property type="entry name" value="ARM-like"/>
</dbReference>
<feature type="region of interest" description="Disordered" evidence="8">
    <location>
        <begin position="654"/>
        <end position="674"/>
    </location>
</feature>
<evidence type="ECO:0000256" key="2">
    <source>
        <dbReference type="ARBA" id="ARBA00004496"/>
    </source>
</evidence>
<evidence type="ECO:0000256" key="6">
    <source>
        <dbReference type="ARBA" id="ARBA00022927"/>
    </source>
</evidence>
<keyword evidence="6" id="KW-0653">Protein transport</keyword>
<evidence type="ECO:0000313" key="11">
    <source>
        <dbReference type="Proteomes" id="UP001150062"/>
    </source>
</evidence>
<protein>
    <submittedName>
        <fullName evidence="10">Importin-4</fullName>
    </submittedName>
</protein>
<reference evidence="10" key="1">
    <citation type="submission" date="2022-08" db="EMBL/GenBank/DDBJ databases">
        <title>Novel sulfate-reducing endosymbionts in the free-living metamonad Anaeramoeba.</title>
        <authorList>
            <person name="Jerlstrom-Hultqvist J."/>
            <person name="Cepicka I."/>
            <person name="Gallot-Lavallee L."/>
            <person name="Salas-Leiva D."/>
            <person name="Curtis B.A."/>
            <person name="Zahonova K."/>
            <person name="Pipaliya S."/>
            <person name="Dacks J."/>
            <person name="Roger A.J."/>
        </authorList>
    </citation>
    <scope>NUCLEOTIDE SEQUENCE</scope>
    <source>
        <strain evidence="10">Schooner1</strain>
    </source>
</reference>
<feature type="compositionally biased region" description="Low complexity" evidence="8">
    <location>
        <begin position="654"/>
        <end position="665"/>
    </location>
</feature>
<feature type="domain" description="Importin N-terminal" evidence="9">
    <location>
        <begin position="24"/>
        <end position="106"/>
    </location>
</feature>
<dbReference type="InterPro" id="IPR016024">
    <property type="entry name" value="ARM-type_fold"/>
</dbReference>
<dbReference type="EMBL" id="JAOAOG010000102">
    <property type="protein sequence ID" value="KAJ6249116.1"/>
    <property type="molecule type" value="Genomic_DNA"/>
</dbReference>
<evidence type="ECO:0000256" key="5">
    <source>
        <dbReference type="ARBA" id="ARBA00022737"/>
    </source>
</evidence>
<keyword evidence="7" id="KW-0539">Nucleus</keyword>
<dbReference type="Proteomes" id="UP001150062">
    <property type="component" value="Unassembled WGS sequence"/>
</dbReference>
<organism evidence="10 11">
    <name type="scientific">Anaeramoeba flamelloides</name>
    <dbReference type="NCBI Taxonomy" id="1746091"/>
    <lineage>
        <taxon>Eukaryota</taxon>
        <taxon>Metamonada</taxon>
        <taxon>Anaeramoebidae</taxon>
        <taxon>Anaeramoeba</taxon>
    </lineage>
</organism>
<keyword evidence="3" id="KW-0813">Transport</keyword>
<keyword evidence="4" id="KW-0963">Cytoplasm</keyword>